<reference evidence="2 3" key="1">
    <citation type="submission" date="2013-03" db="EMBL/GenBank/DDBJ databases">
        <title>The Genome Sequence of Phialophora europaea CBS 101466.</title>
        <authorList>
            <consortium name="The Broad Institute Genomics Platform"/>
            <person name="Cuomo C."/>
            <person name="de Hoog S."/>
            <person name="Gorbushina A."/>
            <person name="Walker B."/>
            <person name="Young S.K."/>
            <person name="Zeng Q."/>
            <person name="Gargeya S."/>
            <person name="Fitzgerald M."/>
            <person name="Haas B."/>
            <person name="Abouelleil A."/>
            <person name="Allen A.W."/>
            <person name="Alvarado L."/>
            <person name="Arachchi H.M."/>
            <person name="Berlin A.M."/>
            <person name="Chapman S.B."/>
            <person name="Gainer-Dewar J."/>
            <person name="Goldberg J."/>
            <person name="Griggs A."/>
            <person name="Gujja S."/>
            <person name="Hansen M."/>
            <person name="Howarth C."/>
            <person name="Imamovic A."/>
            <person name="Ireland A."/>
            <person name="Larimer J."/>
            <person name="McCowan C."/>
            <person name="Murphy C."/>
            <person name="Pearson M."/>
            <person name="Poon T.W."/>
            <person name="Priest M."/>
            <person name="Roberts A."/>
            <person name="Saif S."/>
            <person name="Shea T."/>
            <person name="Sisk P."/>
            <person name="Sykes S."/>
            <person name="Wortman J."/>
            <person name="Nusbaum C."/>
            <person name="Birren B."/>
        </authorList>
    </citation>
    <scope>NUCLEOTIDE SEQUENCE [LARGE SCALE GENOMIC DNA]</scope>
    <source>
        <strain evidence="2 3">CBS 101466</strain>
    </source>
</reference>
<evidence type="ECO:0000256" key="1">
    <source>
        <dbReference type="SAM" id="MobiDB-lite"/>
    </source>
</evidence>
<gene>
    <name evidence="2" type="ORF">HMPREF1541_06425</name>
</gene>
<sequence length="538" mass="58497">MPPLPGEERLVTVYADIHYYFAPPTVRPVLHRFDKASYFYIYHNSTRGFTRIEVANNPGTPDQDAFNGQLDNCRIINSHKFPTLMTLVVDGAGSGASSPSSRQARDPEEWRLLSADPRDTGKSKYRLHTLDIYFWAQEDAKLVVDNLRGLLQPAQLDIVQLEPEPEPEPEPAPVQNARADMMSPLVQNLENVAISDPAYQNGQTRNSQNHPQAVNLPPPPPTNPHQSTNSISPQTASPQSTTRQEQPQAFVPMAYDPAAPPAPEPIAHREDTPPPPDDGHGTGLAAAAIHDQRPYQPGQPPSQAYHPGQPSAQPYQPGVPSSQPWTGGPPTATQQRYTSPFTAPPPQSTPLSFAGPPNTASPAIGATSTTPSRHGSTAAAQYVPDRNSQSYQPTAHQPVETPGSQFYNTLPNPVGTSGSVSPHKPLQHVQPQYMDYLSSGGGPPPGGYAHFNYGAASQQGMLPAHMQAQQQNQQHQGGSPYDVHGQVYRPTEAEAQAYHEKHHGKRPSKSGSHYESRTEKGEKKVSGWMKKLESKVGL</sequence>
<proteinExistence type="predicted"/>
<dbReference type="GeneID" id="19973764"/>
<dbReference type="VEuPathDB" id="FungiDB:HMPREF1541_06425"/>
<evidence type="ECO:0000313" key="3">
    <source>
        <dbReference type="Proteomes" id="UP000030752"/>
    </source>
</evidence>
<dbReference type="InParanoid" id="W2RQ28"/>
<accession>W2RQ28</accession>
<dbReference type="Proteomes" id="UP000030752">
    <property type="component" value="Unassembled WGS sequence"/>
</dbReference>
<dbReference type="AlphaFoldDB" id="W2RQ28"/>
<feature type="compositionally biased region" description="Basic and acidic residues" evidence="1">
    <location>
        <begin position="512"/>
        <end position="538"/>
    </location>
</feature>
<organism evidence="2 3">
    <name type="scientific">Cyphellophora europaea (strain CBS 101466)</name>
    <name type="common">Phialophora europaea</name>
    <dbReference type="NCBI Taxonomy" id="1220924"/>
    <lineage>
        <taxon>Eukaryota</taxon>
        <taxon>Fungi</taxon>
        <taxon>Dikarya</taxon>
        <taxon>Ascomycota</taxon>
        <taxon>Pezizomycotina</taxon>
        <taxon>Eurotiomycetes</taxon>
        <taxon>Chaetothyriomycetidae</taxon>
        <taxon>Chaetothyriales</taxon>
        <taxon>Cyphellophoraceae</taxon>
        <taxon>Cyphellophora</taxon>
    </lineage>
</organism>
<feature type="compositionally biased region" description="Polar residues" evidence="1">
    <location>
        <begin position="358"/>
        <end position="379"/>
    </location>
</feature>
<keyword evidence="3" id="KW-1185">Reference proteome</keyword>
<feature type="compositionally biased region" description="Basic and acidic residues" evidence="1">
    <location>
        <begin position="266"/>
        <end position="280"/>
    </location>
</feature>
<dbReference type="eggNOG" id="ENOG502QQEE">
    <property type="taxonomic scope" value="Eukaryota"/>
</dbReference>
<dbReference type="EMBL" id="KB822722">
    <property type="protein sequence ID" value="ETN38390.1"/>
    <property type="molecule type" value="Genomic_DNA"/>
</dbReference>
<dbReference type="HOGENOM" id="CLU_032402_0_0_1"/>
<feature type="compositionally biased region" description="Polar residues" evidence="1">
    <location>
        <begin position="199"/>
        <end position="208"/>
    </location>
</feature>
<evidence type="ECO:0000313" key="2">
    <source>
        <dbReference type="EMBL" id="ETN38390.1"/>
    </source>
</evidence>
<feature type="region of interest" description="Disordered" evidence="1">
    <location>
        <begin position="199"/>
        <end position="380"/>
    </location>
</feature>
<protein>
    <submittedName>
        <fullName evidence="2">Uncharacterized protein</fullName>
    </submittedName>
</protein>
<dbReference type="OrthoDB" id="5408296at2759"/>
<feature type="region of interest" description="Disordered" evidence="1">
    <location>
        <begin position="468"/>
        <end position="538"/>
    </location>
</feature>
<dbReference type="STRING" id="1220924.W2RQ28"/>
<feature type="compositionally biased region" description="Polar residues" evidence="1">
    <location>
        <begin position="310"/>
        <end position="341"/>
    </location>
</feature>
<dbReference type="RefSeq" id="XP_008718979.1">
    <property type="nucleotide sequence ID" value="XM_008720757.1"/>
</dbReference>
<feature type="compositionally biased region" description="Polar residues" evidence="1">
    <location>
        <begin position="231"/>
        <end position="247"/>
    </location>
</feature>
<name>W2RQ28_CYPE1</name>